<feature type="compositionally biased region" description="Basic and acidic residues" evidence="1">
    <location>
        <begin position="374"/>
        <end position="388"/>
    </location>
</feature>
<feature type="region of interest" description="Disordered" evidence="1">
    <location>
        <begin position="354"/>
        <end position="388"/>
    </location>
</feature>
<dbReference type="EMBL" id="JACHIL010000003">
    <property type="protein sequence ID" value="MBB5091764.1"/>
    <property type="molecule type" value="Genomic_DNA"/>
</dbReference>
<dbReference type="InterPro" id="IPR006944">
    <property type="entry name" value="Phage/GTA_portal"/>
</dbReference>
<keyword evidence="3" id="KW-1185">Reference proteome</keyword>
<evidence type="ECO:0000313" key="2">
    <source>
        <dbReference type="EMBL" id="MBB5091764.1"/>
    </source>
</evidence>
<sequence>MNIWPFSKKDYDLNGNRFYQEYVIEREITASERQLKVTAALAAGLRIAEGVAAMPIITGTKRYDEKGRKITAPVMDGDLFERLTISPNDYMTPVEFVESLTLHAVFEGVGRAYIDRGYKGKIRRLIPLLDGNVTPRKDSETGRVFYSGTIPGIGSVSDLTRRDFIEITAPRWSDIEGLDVTSEIQKVLSLALTLEGRQTEDGAKKSVRGYLSTDQQLSPEAAKLVKEALADKLPGTPIFDSGTTYRSIVPTQAEMQLLETRRFLIEEVARAYGIHPIFLAHDAAGQSLTRIADAMDYHVTVTLAPWARRWEQAIAFSMLKADQFVNMDENQYYRGDLKTQGEYGSKALGNNAAWETPNDIRARTGQNPIEGGDELPRAVPAKEVKDGA</sequence>
<dbReference type="Pfam" id="PF04860">
    <property type="entry name" value="Phage_portal"/>
    <property type="match status" value="1"/>
</dbReference>
<organism evidence="2 3">
    <name type="scientific">Pseudochrobactrum saccharolyticum</name>
    <dbReference type="NCBI Taxonomy" id="354352"/>
    <lineage>
        <taxon>Bacteria</taxon>
        <taxon>Pseudomonadati</taxon>
        <taxon>Pseudomonadota</taxon>
        <taxon>Alphaproteobacteria</taxon>
        <taxon>Hyphomicrobiales</taxon>
        <taxon>Brucellaceae</taxon>
        <taxon>Pseudochrobactrum</taxon>
    </lineage>
</organism>
<evidence type="ECO:0000256" key="1">
    <source>
        <dbReference type="SAM" id="MobiDB-lite"/>
    </source>
</evidence>
<reference evidence="2 3" key="1">
    <citation type="submission" date="2020-08" db="EMBL/GenBank/DDBJ databases">
        <title>Genomic Encyclopedia of Type Strains, Phase IV (KMG-IV): sequencing the most valuable type-strain genomes for metagenomic binning, comparative biology and taxonomic classification.</title>
        <authorList>
            <person name="Goeker M."/>
        </authorList>
    </citation>
    <scope>NUCLEOTIDE SEQUENCE [LARGE SCALE GENOMIC DNA]</scope>
    <source>
        <strain evidence="2 3">DSM 25620</strain>
    </source>
</reference>
<protein>
    <submittedName>
        <fullName evidence="2">HK97 family phage portal protein</fullName>
    </submittedName>
</protein>
<proteinExistence type="predicted"/>
<accession>A0A7W8AKX4</accession>
<evidence type="ECO:0000313" key="3">
    <source>
        <dbReference type="Proteomes" id="UP000531231"/>
    </source>
</evidence>
<dbReference type="AlphaFoldDB" id="A0A7W8AKX4"/>
<gene>
    <name evidence="2" type="ORF">HNQ68_002305</name>
</gene>
<dbReference type="Proteomes" id="UP000531231">
    <property type="component" value="Unassembled WGS sequence"/>
</dbReference>
<comment type="caution">
    <text evidence="2">The sequence shown here is derived from an EMBL/GenBank/DDBJ whole genome shotgun (WGS) entry which is preliminary data.</text>
</comment>
<dbReference type="RefSeq" id="WP_151159718.1">
    <property type="nucleotide sequence ID" value="NZ_JACHIL010000003.1"/>
</dbReference>
<name>A0A7W8AKX4_9HYPH</name>